<accession>A0ABV3THC1</accession>
<gene>
    <name evidence="2" type="ORF">AB4874_04780</name>
</gene>
<comment type="caution">
    <text evidence="2">The sequence shown here is derived from an EMBL/GenBank/DDBJ whole genome shotgun (WGS) entry which is preliminary data.</text>
</comment>
<organism evidence="2 3">
    <name type="scientific">Thioclava arctica</name>
    <dbReference type="NCBI Taxonomy" id="3238301"/>
    <lineage>
        <taxon>Bacteria</taxon>
        <taxon>Pseudomonadati</taxon>
        <taxon>Pseudomonadota</taxon>
        <taxon>Alphaproteobacteria</taxon>
        <taxon>Rhodobacterales</taxon>
        <taxon>Paracoccaceae</taxon>
        <taxon>Thioclava</taxon>
    </lineage>
</organism>
<keyword evidence="1" id="KW-0812">Transmembrane</keyword>
<protein>
    <recommendedName>
        <fullName evidence="4">Type II secretion system protein GspF domain-containing protein</fullName>
    </recommendedName>
</protein>
<evidence type="ECO:0008006" key="4">
    <source>
        <dbReference type="Google" id="ProtNLM"/>
    </source>
</evidence>
<evidence type="ECO:0000256" key="1">
    <source>
        <dbReference type="SAM" id="Phobius"/>
    </source>
</evidence>
<proteinExistence type="predicted"/>
<reference evidence="2 3" key="1">
    <citation type="journal article" date="2011" name="Int. J. Syst. Evol. Microbiol.">
        <title>Zhongshania antarctica gen. nov., sp. nov. and Zhongshania guokunii sp. nov., gammaproteobacteria respectively isolated from coastal attached (fast) ice and surface seawater of the Antarctic.</title>
        <authorList>
            <person name="Li H.J."/>
            <person name="Zhang X.Y."/>
            <person name="Chen C.X."/>
            <person name="Zhang Y.J."/>
            <person name="Gao Z.M."/>
            <person name="Yu Y."/>
            <person name="Chen X.L."/>
            <person name="Chen B."/>
            <person name="Zhang Y.Z."/>
        </authorList>
    </citation>
    <scope>NUCLEOTIDE SEQUENCE [LARGE SCALE GENOMIC DNA]</scope>
    <source>
        <strain evidence="2 3">15-R06ZXC-3</strain>
    </source>
</reference>
<evidence type="ECO:0000313" key="3">
    <source>
        <dbReference type="Proteomes" id="UP001557465"/>
    </source>
</evidence>
<dbReference type="EMBL" id="JBFRYC010000002">
    <property type="protein sequence ID" value="MEX1660966.1"/>
    <property type="molecule type" value="Genomic_DNA"/>
</dbReference>
<feature type="transmembrane region" description="Helical" evidence="1">
    <location>
        <begin position="97"/>
        <end position="123"/>
    </location>
</feature>
<dbReference type="RefSeq" id="WP_368391138.1">
    <property type="nucleotide sequence ID" value="NZ_JBFRYC010000002.1"/>
</dbReference>
<keyword evidence="3" id="KW-1185">Reference proteome</keyword>
<sequence length="124" mass="13289">MGMGPEQITHRAAQVSRLLALRLGAKGAGLEARVAHRARALPRKVRRAALELAQAERLAQSPKQARQLDARALEAAFETCIRYLEPLGAGERLRAAALTFGSSVAFIVIVVGGMIFGAMWLLAS</sequence>
<name>A0ABV3THC1_9RHOB</name>
<dbReference type="Proteomes" id="UP001557465">
    <property type="component" value="Unassembled WGS sequence"/>
</dbReference>
<evidence type="ECO:0000313" key="2">
    <source>
        <dbReference type="EMBL" id="MEX1660966.1"/>
    </source>
</evidence>
<keyword evidence="1" id="KW-0472">Membrane</keyword>
<keyword evidence="1" id="KW-1133">Transmembrane helix</keyword>